<dbReference type="InterPro" id="IPR011009">
    <property type="entry name" value="Kinase-like_dom_sf"/>
</dbReference>
<feature type="domain" description="Protein kinase" evidence="7">
    <location>
        <begin position="1"/>
        <end position="249"/>
    </location>
</feature>
<organism evidence="8 9">
    <name type="scientific">Durusdinium trenchii</name>
    <dbReference type="NCBI Taxonomy" id="1381693"/>
    <lineage>
        <taxon>Eukaryota</taxon>
        <taxon>Sar</taxon>
        <taxon>Alveolata</taxon>
        <taxon>Dinophyceae</taxon>
        <taxon>Suessiales</taxon>
        <taxon>Symbiodiniaceae</taxon>
        <taxon>Durusdinium</taxon>
    </lineage>
</organism>
<keyword evidence="4" id="KW-0067">ATP-binding</keyword>
<evidence type="ECO:0000256" key="2">
    <source>
        <dbReference type="ARBA" id="ARBA00022741"/>
    </source>
</evidence>
<dbReference type="Proteomes" id="UP001642484">
    <property type="component" value="Unassembled WGS sequence"/>
</dbReference>
<evidence type="ECO:0000256" key="5">
    <source>
        <dbReference type="ARBA" id="ARBA00023193"/>
    </source>
</evidence>
<evidence type="ECO:0000256" key="1">
    <source>
        <dbReference type="ARBA" id="ARBA00022679"/>
    </source>
</evidence>
<evidence type="ECO:0000256" key="6">
    <source>
        <dbReference type="ARBA" id="ARBA00037982"/>
    </source>
</evidence>
<dbReference type="PANTHER" id="PTHR11042:SF136">
    <property type="entry name" value="EIF-2-ALPHA KINASE GCN2"/>
    <property type="match status" value="1"/>
</dbReference>
<evidence type="ECO:0000313" key="8">
    <source>
        <dbReference type="EMBL" id="CAK9025639.1"/>
    </source>
</evidence>
<dbReference type="InterPro" id="IPR008271">
    <property type="entry name" value="Ser/Thr_kinase_AS"/>
</dbReference>
<comment type="similarity">
    <text evidence="6">Belongs to the protein kinase superfamily. Ser/Thr protein kinase family. GCN2 subfamily.</text>
</comment>
<keyword evidence="3" id="KW-0418">Kinase</keyword>
<dbReference type="SUPFAM" id="SSF56112">
    <property type="entry name" value="Protein kinase-like (PK-like)"/>
    <property type="match status" value="1"/>
</dbReference>
<sequence>MELRGSAQERERLLQECALLPRLTHMHIVRYYQAWIETEQKEQKETVRAIGAPKARGVKKRVRTVKAAVPAERDDWLSHPGTAWARGASPPPGSTLMMETLYIQMEFCDGTTLREAIISGELQKDEALIWKLFRQVLDALAYVHSKDLIHRDVKPPNIFLSKAEGGHAKLGDFGLSTELANLAHAETSAQVQPSTRSQNRQHQSTGVVVTLALCFHYVGTAFYMAPEVRSTHSSQDMLSVSAPQQSYIE</sequence>
<keyword evidence="2" id="KW-0547">Nucleotide-binding</keyword>
<comment type="caution">
    <text evidence="8">The sequence shown here is derived from an EMBL/GenBank/DDBJ whole genome shotgun (WGS) entry which is preliminary data.</text>
</comment>
<dbReference type="PROSITE" id="PS50011">
    <property type="entry name" value="PROTEIN_KINASE_DOM"/>
    <property type="match status" value="1"/>
</dbReference>
<dbReference type="PANTHER" id="PTHR11042">
    <property type="entry name" value="EUKARYOTIC TRANSLATION INITIATION FACTOR 2-ALPHA KINASE EIF2-ALPHA KINASE -RELATED"/>
    <property type="match status" value="1"/>
</dbReference>
<evidence type="ECO:0000256" key="4">
    <source>
        <dbReference type="ARBA" id="ARBA00022840"/>
    </source>
</evidence>
<dbReference type="PROSITE" id="PS00108">
    <property type="entry name" value="PROTEIN_KINASE_ST"/>
    <property type="match status" value="1"/>
</dbReference>
<dbReference type="InterPro" id="IPR050339">
    <property type="entry name" value="CC_SR_Kinase"/>
</dbReference>
<dbReference type="Gene3D" id="1.10.510.10">
    <property type="entry name" value="Transferase(Phosphotransferase) domain 1"/>
    <property type="match status" value="1"/>
</dbReference>
<proteinExistence type="inferred from homology"/>
<accession>A0ABP0KGJ4</accession>
<gene>
    <name evidence="8" type="ORF">CCMP2556_LOCUS16062</name>
</gene>
<evidence type="ECO:0000313" key="9">
    <source>
        <dbReference type="Proteomes" id="UP001642484"/>
    </source>
</evidence>
<dbReference type="EMBL" id="CAXAMN010008557">
    <property type="protein sequence ID" value="CAK9025639.1"/>
    <property type="molecule type" value="Genomic_DNA"/>
</dbReference>
<dbReference type="InterPro" id="IPR000719">
    <property type="entry name" value="Prot_kinase_dom"/>
</dbReference>
<evidence type="ECO:0000256" key="3">
    <source>
        <dbReference type="ARBA" id="ARBA00022777"/>
    </source>
</evidence>
<dbReference type="SMART" id="SM00220">
    <property type="entry name" value="S_TKc"/>
    <property type="match status" value="1"/>
</dbReference>
<keyword evidence="5" id="KW-0652">Protein synthesis inhibitor</keyword>
<dbReference type="Pfam" id="PF00069">
    <property type="entry name" value="Pkinase"/>
    <property type="match status" value="1"/>
</dbReference>
<keyword evidence="9" id="KW-1185">Reference proteome</keyword>
<reference evidence="8 9" key="1">
    <citation type="submission" date="2024-02" db="EMBL/GenBank/DDBJ databases">
        <authorList>
            <person name="Chen Y."/>
            <person name="Shah S."/>
            <person name="Dougan E. K."/>
            <person name="Thang M."/>
            <person name="Chan C."/>
        </authorList>
    </citation>
    <scope>NUCLEOTIDE SEQUENCE [LARGE SCALE GENOMIC DNA]</scope>
</reference>
<protein>
    <recommendedName>
        <fullName evidence="7">Protein kinase domain-containing protein</fullName>
    </recommendedName>
</protein>
<keyword evidence="1" id="KW-0808">Transferase</keyword>
<evidence type="ECO:0000259" key="7">
    <source>
        <dbReference type="PROSITE" id="PS50011"/>
    </source>
</evidence>
<dbReference type="Gene3D" id="3.30.200.20">
    <property type="entry name" value="Phosphorylase Kinase, domain 1"/>
    <property type="match status" value="1"/>
</dbReference>
<name>A0ABP0KGJ4_9DINO</name>